<name>A0AAE7S1U6_9CAUD</name>
<feature type="domain" description="DUF7841" evidence="1">
    <location>
        <begin position="7"/>
        <end position="116"/>
    </location>
</feature>
<gene>
    <name evidence="2" type="primary">gp_72665</name>
</gene>
<accession>A0AAE7S1U6</accession>
<dbReference type="InterPro" id="IPR057163">
    <property type="entry name" value="DUF7841"/>
</dbReference>
<evidence type="ECO:0000313" key="3">
    <source>
        <dbReference type="Proteomes" id="UP000827462"/>
    </source>
</evidence>
<dbReference type="EMBL" id="MZ130492">
    <property type="protein sequence ID" value="QWM90637.1"/>
    <property type="molecule type" value="Genomic_DNA"/>
</dbReference>
<reference evidence="2 3" key="1">
    <citation type="submission" date="2021-04" db="EMBL/GenBank/DDBJ databases">
        <authorList>
            <person name="Shkoporov A.N."/>
            <person name="Stockdale S.R."/>
            <person name="Guerin E."/>
            <person name="Ross R.P."/>
            <person name="Hill C."/>
        </authorList>
    </citation>
    <scope>NUCLEOTIDE SEQUENCE [LARGE SCALE GENOMIC DNA]</scope>
    <source>
        <strain evidence="3">cr12_1</strain>
    </source>
</reference>
<evidence type="ECO:0000313" key="2">
    <source>
        <dbReference type="EMBL" id="QWM90637.1"/>
    </source>
</evidence>
<sequence length="198" mass="24233">MRERLKIERHEAMYGPHFNEECALKAVSKMENEDGSRGEHWSLEETTSIANQYGINLKGEKYNKYDWYVALNMIRSDYYRAVVTMTSSDHIKYFVELAKAWLNDKDIEEGKMWYYYCYIMCDKLRKEAKTMLMLEDDEDEEREYRYARGGRGRGRGRGGRMTRYGYDYDEDDEYLDREREEERMHRYEPMYERRISRY</sequence>
<proteinExistence type="predicted"/>
<dbReference type="Pfam" id="PF25223">
    <property type="entry name" value="DUF7841"/>
    <property type="match status" value="1"/>
</dbReference>
<keyword evidence="3" id="KW-1185">Reference proteome</keyword>
<evidence type="ECO:0000259" key="1">
    <source>
        <dbReference type="Pfam" id="PF25223"/>
    </source>
</evidence>
<dbReference type="RefSeq" id="YP_010509577.1">
    <property type="nucleotide sequence ID" value="NC_067210.1"/>
</dbReference>
<organism evidence="2 3">
    <name type="scientific">uncultured phage cr12_1</name>
    <dbReference type="NCBI Taxonomy" id="2986409"/>
    <lineage>
        <taxon>Viruses</taxon>
        <taxon>Duplodnaviria</taxon>
        <taxon>Heunggongvirae</taxon>
        <taxon>Uroviricota</taxon>
        <taxon>Caudoviricetes</taxon>
        <taxon>Crassvirales</taxon>
        <taxon>Suoliviridae</taxon>
        <taxon>Bearivirinae</taxon>
        <taxon>Afonbuvirus</taxon>
        <taxon>Afonbuvirus intestinihominis</taxon>
    </lineage>
</organism>
<dbReference type="KEGG" id="vg:75687063"/>
<dbReference type="Proteomes" id="UP000827462">
    <property type="component" value="Segment"/>
</dbReference>
<dbReference type="GeneID" id="75687063"/>
<protein>
    <recommendedName>
        <fullName evidence="1">DUF7841 domain-containing protein</fullName>
    </recommendedName>
</protein>